<proteinExistence type="inferred from homology"/>
<keyword evidence="4" id="KW-0862">Zinc</keyword>
<dbReference type="InterPro" id="IPR003785">
    <property type="entry name" value="Creatininase/forma_Hydrolase"/>
</dbReference>
<keyword evidence="2" id="KW-0479">Metal-binding</keyword>
<dbReference type="SUPFAM" id="SSF102215">
    <property type="entry name" value="Creatininase"/>
    <property type="match status" value="1"/>
</dbReference>
<dbReference type="GO" id="GO:0016811">
    <property type="term" value="F:hydrolase activity, acting on carbon-nitrogen (but not peptide) bonds, in linear amides"/>
    <property type="evidence" value="ECO:0007669"/>
    <property type="project" value="TreeGrafter"/>
</dbReference>
<name>A0A5M4B0X6_9BACT</name>
<sequence>MRPYILAETNWKTVREIDYELAILPWGAVEAHNLHLPYATDVFESEYFAWESAKIAWEKGAKVIVLPVMAYGVNTGQPDVKLDMNLNPSTQLAILDDLITVLNRQGIKKLVILNSHGGNDFKMHIRELNLRFPEMLLSQCHWFKMPGIEAFFEETGEHAGEMETSLMQLFRPDLVRSLDEAGEGKAKVPRIPALREGWAWSERKWTQVTSDTGIGNPKQATREKGEQFFRYVTEKVGTFFYDMATTPPEDMYIDPDLL</sequence>
<dbReference type="EMBL" id="BLAX01000001">
    <property type="protein sequence ID" value="GET33815.1"/>
    <property type="molecule type" value="Genomic_DNA"/>
</dbReference>
<comment type="cofactor">
    <cofactor evidence="1">
        <name>Zn(2+)</name>
        <dbReference type="ChEBI" id="CHEBI:29105"/>
    </cofactor>
</comment>
<dbReference type="AlphaFoldDB" id="A0A5M4B0X6"/>
<accession>A0A5M4B0X6</accession>
<reference evidence="6 7" key="1">
    <citation type="submission" date="2019-10" db="EMBL/GenBank/DDBJ databases">
        <title>Prolixibacter strains distinguished by the presence of nitrate reductase genes were adept at nitrate-dependent anaerobic corrosion of metallic iron and carbon steel.</title>
        <authorList>
            <person name="Iino T."/>
            <person name="Shono N."/>
            <person name="Ito K."/>
            <person name="Nakamura R."/>
            <person name="Sueoka K."/>
            <person name="Harayama S."/>
            <person name="Ohkuma M."/>
        </authorList>
    </citation>
    <scope>NUCLEOTIDE SEQUENCE [LARGE SCALE GENOMIC DNA]</scope>
    <source>
        <strain evidence="6 7">JCM 13498</strain>
    </source>
</reference>
<evidence type="ECO:0000256" key="1">
    <source>
        <dbReference type="ARBA" id="ARBA00001947"/>
    </source>
</evidence>
<dbReference type="GO" id="GO:0046872">
    <property type="term" value="F:metal ion binding"/>
    <property type="evidence" value="ECO:0007669"/>
    <property type="project" value="UniProtKB-KW"/>
</dbReference>
<evidence type="ECO:0000313" key="7">
    <source>
        <dbReference type="Proteomes" id="UP000391834"/>
    </source>
</evidence>
<dbReference type="Gene3D" id="3.40.50.10310">
    <property type="entry name" value="Creatininase"/>
    <property type="match status" value="1"/>
</dbReference>
<dbReference type="OrthoDB" id="9801445at2"/>
<evidence type="ECO:0000313" key="6">
    <source>
        <dbReference type="EMBL" id="GET33815.1"/>
    </source>
</evidence>
<comment type="caution">
    <text evidence="6">The sequence shown here is derived from an EMBL/GenBank/DDBJ whole genome shotgun (WGS) entry which is preliminary data.</text>
</comment>
<dbReference type="Proteomes" id="UP000391834">
    <property type="component" value="Unassembled WGS sequence"/>
</dbReference>
<keyword evidence="7" id="KW-1185">Reference proteome</keyword>
<evidence type="ECO:0000256" key="5">
    <source>
        <dbReference type="ARBA" id="ARBA00024029"/>
    </source>
</evidence>
<protein>
    <submittedName>
        <fullName evidence="6">Amidase</fullName>
    </submittedName>
</protein>
<evidence type="ECO:0000256" key="4">
    <source>
        <dbReference type="ARBA" id="ARBA00022833"/>
    </source>
</evidence>
<organism evidence="6 7">
    <name type="scientific">Prolixibacter bellariivorans</name>
    <dbReference type="NCBI Taxonomy" id="314319"/>
    <lineage>
        <taxon>Bacteria</taxon>
        <taxon>Pseudomonadati</taxon>
        <taxon>Bacteroidota</taxon>
        <taxon>Bacteroidia</taxon>
        <taxon>Marinilabiliales</taxon>
        <taxon>Prolixibacteraceae</taxon>
        <taxon>Prolixibacter</taxon>
    </lineage>
</organism>
<dbReference type="PANTHER" id="PTHR35005">
    <property type="entry name" value="3-DEHYDRO-SCYLLO-INOSOSE HYDROLASE"/>
    <property type="match status" value="1"/>
</dbReference>
<gene>
    <name evidence="6" type="ORF">PbJCM13498_26780</name>
</gene>
<dbReference type="RefSeq" id="WP_025864506.1">
    <property type="nucleotide sequence ID" value="NZ_BLAX01000001.1"/>
</dbReference>
<dbReference type="InterPro" id="IPR024087">
    <property type="entry name" value="Creatininase-like_sf"/>
</dbReference>
<keyword evidence="3" id="KW-0378">Hydrolase</keyword>
<evidence type="ECO:0000256" key="2">
    <source>
        <dbReference type="ARBA" id="ARBA00022723"/>
    </source>
</evidence>
<dbReference type="GO" id="GO:0009231">
    <property type="term" value="P:riboflavin biosynthetic process"/>
    <property type="evidence" value="ECO:0007669"/>
    <property type="project" value="TreeGrafter"/>
</dbReference>
<dbReference type="Pfam" id="PF02633">
    <property type="entry name" value="Creatininase"/>
    <property type="match status" value="1"/>
</dbReference>
<comment type="similarity">
    <text evidence="5">Belongs to the creatininase superfamily.</text>
</comment>
<dbReference type="PANTHER" id="PTHR35005:SF1">
    <property type="entry name" value="2-AMINO-5-FORMYLAMINO-6-RIBOSYLAMINOPYRIMIDIN-4(3H)-ONE 5'-MONOPHOSPHATE DEFORMYLASE"/>
    <property type="match status" value="1"/>
</dbReference>
<evidence type="ECO:0000256" key="3">
    <source>
        <dbReference type="ARBA" id="ARBA00022801"/>
    </source>
</evidence>